<feature type="chain" id="PRO_5010559333" evidence="8">
    <location>
        <begin position="21"/>
        <end position="412"/>
    </location>
</feature>
<proteinExistence type="inferred from homology"/>
<dbReference type="PANTHER" id="PTHR35093">
    <property type="entry name" value="OUTER MEMBRANE PROTEIN NMB0088-RELATED"/>
    <property type="match status" value="1"/>
</dbReference>
<keyword evidence="10" id="KW-1185">Reference proteome</keyword>
<evidence type="ECO:0000256" key="3">
    <source>
        <dbReference type="ARBA" id="ARBA00022452"/>
    </source>
</evidence>
<dbReference type="InterPro" id="IPR005017">
    <property type="entry name" value="OMPP1/FadL/TodX"/>
</dbReference>
<dbReference type="AlphaFoldDB" id="A0A1T4KMW0"/>
<dbReference type="RefSeq" id="WP_078693039.1">
    <property type="nucleotide sequence ID" value="NZ_FUWX01000005.1"/>
</dbReference>
<dbReference type="OrthoDB" id="92810at2"/>
<dbReference type="STRING" id="180163.SAMN02745174_00505"/>
<dbReference type="Pfam" id="PF03349">
    <property type="entry name" value="Toluene_X"/>
    <property type="match status" value="1"/>
</dbReference>
<keyword evidence="7" id="KW-0998">Cell outer membrane</keyword>
<protein>
    <submittedName>
        <fullName evidence="9">Long-chain fatty acid transport protein</fullName>
    </submittedName>
</protein>
<dbReference type="Gene3D" id="2.40.160.60">
    <property type="entry name" value="Outer membrane protein transport protein (OMPP1/FadL/TodX)"/>
    <property type="match status" value="1"/>
</dbReference>
<reference evidence="9 10" key="1">
    <citation type="submission" date="2017-02" db="EMBL/GenBank/DDBJ databases">
        <authorList>
            <person name="Peterson S.W."/>
        </authorList>
    </citation>
    <scope>NUCLEOTIDE SEQUENCE [LARGE SCALE GENOMIC DNA]</scope>
    <source>
        <strain evidence="9 10">ATCC 700028</strain>
    </source>
</reference>
<evidence type="ECO:0000256" key="2">
    <source>
        <dbReference type="ARBA" id="ARBA00008163"/>
    </source>
</evidence>
<keyword evidence="4" id="KW-0812">Transmembrane</keyword>
<evidence type="ECO:0000256" key="5">
    <source>
        <dbReference type="ARBA" id="ARBA00022729"/>
    </source>
</evidence>
<keyword evidence="6" id="KW-0472">Membrane</keyword>
<feature type="signal peptide" evidence="8">
    <location>
        <begin position="1"/>
        <end position="20"/>
    </location>
</feature>
<evidence type="ECO:0000256" key="1">
    <source>
        <dbReference type="ARBA" id="ARBA00004571"/>
    </source>
</evidence>
<name>A0A1T4KMW0_9FUSO</name>
<dbReference type="Proteomes" id="UP000191153">
    <property type="component" value="Unassembled WGS sequence"/>
</dbReference>
<sequence length="412" mass="45495">MKRAKLTVAALLVSGISAFGASIDHIQNYTPEYGANPAQQGAINTSSTVYFNPAGISKLQEGIYVTGGVQYAFGEQSITNGKKYKADLSSPVPNLALYKVDGNGDGLYWTMGAIGGGASLHYKNGIPLGKMFGIDVNKILNNDVKGENRYLQTTFGKVWKINNQWSASAAVRGIYGVRRLEAKANFKKPNSLFNGEASIDSERTAYGAGFQLGLNYAPTDRLNIGMRYDSQVNLNFKTKANIDDNSKILGKTNISTVLLGTYKVYKDGTKERRDLPAILALGASYKVTDRWTTYVGGNYYFNKQAKMDKIQSSVDYDNGWEVSVGSEYQLTPKWSWLVGGNYADTGAKGDHFSPTEYALDSKMAATGFKYKQNDSTEWIVSYTHYFYDTKTYNGNTYKKDIRSVGLGFTKRF</sequence>
<comment type="similarity">
    <text evidence="2">Belongs to the OmpP1/FadL family.</text>
</comment>
<evidence type="ECO:0000313" key="10">
    <source>
        <dbReference type="Proteomes" id="UP000191153"/>
    </source>
</evidence>
<keyword evidence="5 8" id="KW-0732">Signal</keyword>
<dbReference type="GO" id="GO:0009279">
    <property type="term" value="C:cell outer membrane"/>
    <property type="evidence" value="ECO:0007669"/>
    <property type="project" value="UniProtKB-SubCell"/>
</dbReference>
<keyword evidence="3" id="KW-1134">Transmembrane beta strand</keyword>
<dbReference type="PANTHER" id="PTHR35093:SF8">
    <property type="entry name" value="OUTER MEMBRANE PROTEIN NMB0088-RELATED"/>
    <property type="match status" value="1"/>
</dbReference>
<dbReference type="EMBL" id="FUWX01000005">
    <property type="protein sequence ID" value="SJZ43708.1"/>
    <property type="molecule type" value="Genomic_DNA"/>
</dbReference>
<evidence type="ECO:0000256" key="7">
    <source>
        <dbReference type="ARBA" id="ARBA00023237"/>
    </source>
</evidence>
<evidence type="ECO:0000313" key="9">
    <source>
        <dbReference type="EMBL" id="SJZ43708.1"/>
    </source>
</evidence>
<dbReference type="SUPFAM" id="SSF56935">
    <property type="entry name" value="Porins"/>
    <property type="match status" value="1"/>
</dbReference>
<accession>A0A1T4KMW0</accession>
<gene>
    <name evidence="9" type="ORF">SAMN02745174_00505</name>
</gene>
<comment type="subcellular location">
    <subcellularLocation>
        <location evidence="1">Cell outer membrane</location>
        <topology evidence="1">Multi-pass membrane protein</topology>
    </subcellularLocation>
</comment>
<evidence type="ECO:0000256" key="8">
    <source>
        <dbReference type="SAM" id="SignalP"/>
    </source>
</evidence>
<dbReference type="GO" id="GO:0015483">
    <property type="term" value="F:long-chain fatty acid transporting porin activity"/>
    <property type="evidence" value="ECO:0007669"/>
    <property type="project" value="TreeGrafter"/>
</dbReference>
<organism evidence="9 10">
    <name type="scientific">Cetobacterium ceti</name>
    <dbReference type="NCBI Taxonomy" id="180163"/>
    <lineage>
        <taxon>Bacteria</taxon>
        <taxon>Fusobacteriati</taxon>
        <taxon>Fusobacteriota</taxon>
        <taxon>Fusobacteriia</taxon>
        <taxon>Fusobacteriales</taxon>
        <taxon>Fusobacteriaceae</taxon>
        <taxon>Cetobacterium</taxon>
    </lineage>
</organism>
<evidence type="ECO:0000256" key="4">
    <source>
        <dbReference type="ARBA" id="ARBA00022692"/>
    </source>
</evidence>
<evidence type="ECO:0000256" key="6">
    <source>
        <dbReference type="ARBA" id="ARBA00023136"/>
    </source>
</evidence>